<comment type="caution">
    <text evidence="2">The sequence shown here is derived from an EMBL/GenBank/DDBJ whole genome shotgun (WGS) entry which is preliminary data.</text>
</comment>
<evidence type="ECO:0000313" key="2">
    <source>
        <dbReference type="EMBL" id="KAH7094699.1"/>
    </source>
</evidence>
<protein>
    <recommendedName>
        <fullName evidence="4">Transcription factor domain-containing protein</fullName>
    </recommendedName>
</protein>
<dbReference type="OrthoDB" id="5958943at2759"/>
<sequence length="668" mass="75235">MTHSLLRIYHDSMENALSCWLTEHNCPYLMSDSGLLISGPSSATREWGSSWSNRMYNRVIQLDRAYSTVRPRTLTAEEERTASKALNMTIVAFASQWAQAGERSTRRPTESGVTRDGFPISNDFERSMQESLWHQTSQLLYQSATIDSFRVVFALIIFSLTQRPLDMTRPAPQRSTTVSGYENFLALVQDEDAPVFLEIALRQLVAQRRKLERYGQRNTYLGSEDFPKSLRREDRATFNLLYWLGVMFDTLSAATCQRAVVVSDDDCALPRLRKDPGERDNASEPRNTEKYPPPHYSFHTGNDFDMPSHTNAHVNDDQGVWGDLFVRTESPHMEPKAARWPCSYKHAASTLSAAAPVKVLLFRRVAQLQALVSQQASAKQIEAGIKAAFYVYNHWHHMYNPFITDCVKHHDELPARVQSWYTLLAGHWHLATFLLSDLLETVDSTHLSPLSERLSRQMSNLVPMLRRQNAIAVADLSRSSIHGSVGEAPDFHFALNEAALLTEPWTVVFVRSLCQAGYTLANITSSDVPEEERREAKQRCDDCIEGLWFLGRKSDMAYLAARALSEMLAEAKNTVSAPKVLGLPINDAYSAPQLFGLDLCNNPENRAETAQFPQTLDLTSAWTVDESIQDGSLDNWLPECGDESLQQTGGTGNFSLIDIASQEHLWGC</sequence>
<dbReference type="EMBL" id="JAGMVJ010000001">
    <property type="protein sequence ID" value="KAH7094699.1"/>
    <property type="molecule type" value="Genomic_DNA"/>
</dbReference>
<name>A0A8K0RHQ1_9PLEO</name>
<keyword evidence="3" id="KW-1185">Reference proteome</keyword>
<reference evidence="2" key="1">
    <citation type="journal article" date="2021" name="Nat. Commun.">
        <title>Genetic determinants of endophytism in the Arabidopsis root mycobiome.</title>
        <authorList>
            <person name="Mesny F."/>
            <person name="Miyauchi S."/>
            <person name="Thiergart T."/>
            <person name="Pickel B."/>
            <person name="Atanasova L."/>
            <person name="Karlsson M."/>
            <person name="Huettel B."/>
            <person name="Barry K.W."/>
            <person name="Haridas S."/>
            <person name="Chen C."/>
            <person name="Bauer D."/>
            <person name="Andreopoulos W."/>
            <person name="Pangilinan J."/>
            <person name="LaButti K."/>
            <person name="Riley R."/>
            <person name="Lipzen A."/>
            <person name="Clum A."/>
            <person name="Drula E."/>
            <person name="Henrissat B."/>
            <person name="Kohler A."/>
            <person name="Grigoriev I.V."/>
            <person name="Martin F.M."/>
            <person name="Hacquard S."/>
        </authorList>
    </citation>
    <scope>NUCLEOTIDE SEQUENCE</scope>
    <source>
        <strain evidence="2">MPI-SDFR-AT-0120</strain>
    </source>
</reference>
<feature type="compositionally biased region" description="Basic and acidic residues" evidence="1">
    <location>
        <begin position="272"/>
        <end position="289"/>
    </location>
</feature>
<evidence type="ECO:0000313" key="3">
    <source>
        <dbReference type="Proteomes" id="UP000813461"/>
    </source>
</evidence>
<evidence type="ECO:0008006" key="4">
    <source>
        <dbReference type="Google" id="ProtNLM"/>
    </source>
</evidence>
<dbReference type="AlphaFoldDB" id="A0A8K0RHQ1"/>
<organism evidence="2 3">
    <name type="scientific">Paraphoma chrysanthemicola</name>
    <dbReference type="NCBI Taxonomy" id="798071"/>
    <lineage>
        <taxon>Eukaryota</taxon>
        <taxon>Fungi</taxon>
        <taxon>Dikarya</taxon>
        <taxon>Ascomycota</taxon>
        <taxon>Pezizomycotina</taxon>
        <taxon>Dothideomycetes</taxon>
        <taxon>Pleosporomycetidae</taxon>
        <taxon>Pleosporales</taxon>
        <taxon>Pleosporineae</taxon>
        <taxon>Phaeosphaeriaceae</taxon>
        <taxon>Paraphoma</taxon>
    </lineage>
</organism>
<evidence type="ECO:0000256" key="1">
    <source>
        <dbReference type="SAM" id="MobiDB-lite"/>
    </source>
</evidence>
<gene>
    <name evidence="2" type="ORF">FB567DRAFT_431679</name>
</gene>
<accession>A0A8K0RHQ1</accession>
<proteinExistence type="predicted"/>
<dbReference type="Proteomes" id="UP000813461">
    <property type="component" value="Unassembled WGS sequence"/>
</dbReference>
<feature type="region of interest" description="Disordered" evidence="1">
    <location>
        <begin position="270"/>
        <end position="295"/>
    </location>
</feature>